<keyword evidence="2" id="KW-1185">Reference proteome</keyword>
<dbReference type="Proteomes" id="UP000249390">
    <property type="component" value="Unassembled WGS sequence"/>
</dbReference>
<comment type="caution">
    <text evidence="1">The sequence shown here is derived from an EMBL/GenBank/DDBJ whole genome shotgun (WGS) entry which is preliminary data.</text>
</comment>
<reference evidence="1 2" key="1">
    <citation type="submission" date="2018-06" db="EMBL/GenBank/DDBJ databases">
        <title>The Genome of Cuscuta australis (Dodder) Provides Insight into the Evolution of Plant Parasitism.</title>
        <authorList>
            <person name="Liu H."/>
        </authorList>
    </citation>
    <scope>NUCLEOTIDE SEQUENCE [LARGE SCALE GENOMIC DNA]</scope>
    <source>
        <strain evidence="2">cv. Yunnan</strain>
        <tissue evidence="1">Vines</tissue>
    </source>
</reference>
<accession>A0A328DQ48</accession>
<gene>
    <name evidence="1" type="ORF">DM860_004758</name>
</gene>
<sequence length="78" mass="8796">MKRSEAVEAGGGEFEGFAAAVCNDEPMASQFKLLDRIKMRRSSIFTSPGILEVVVCMGRTLREMNEEAVPRYIKIWQL</sequence>
<name>A0A328DQ48_9ASTE</name>
<dbReference type="AlphaFoldDB" id="A0A328DQ48"/>
<dbReference type="EMBL" id="NQVE01000122">
    <property type="protein sequence ID" value="RAL46479.1"/>
    <property type="molecule type" value="Genomic_DNA"/>
</dbReference>
<evidence type="ECO:0000313" key="1">
    <source>
        <dbReference type="EMBL" id="RAL46479.1"/>
    </source>
</evidence>
<evidence type="ECO:0000313" key="2">
    <source>
        <dbReference type="Proteomes" id="UP000249390"/>
    </source>
</evidence>
<organism evidence="1 2">
    <name type="scientific">Cuscuta australis</name>
    <dbReference type="NCBI Taxonomy" id="267555"/>
    <lineage>
        <taxon>Eukaryota</taxon>
        <taxon>Viridiplantae</taxon>
        <taxon>Streptophyta</taxon>
        <taxon>Embryophyta</taxon>
        <taxon>Tracheophyta</taxon>
        <taxon>Spermatophyta</taxon>
        <taxon>Magnoliopsida</taxon>
        <taxon>eudicotyledons</taxon>
        <taxon>Gunneridae</taxon>
        <taxon>Pentapetalae</taxon>
        <taxon>asterids</taxon>
        <taxon>lamiids</taxon>
        <taxon>Solanales</taxon>
        <taxon>Convolvulaceae</taxon>
        <taxon>Cuscuteae</taxon>
        <taxon>Cuscuta</taxon>
        <taxon>Cuscuta subgen. Grammica</taxon>
        <taxon>Cuscuta sect. Cleistogrammica</taxon>
    </lineage>
</organism>
<proteinExistence type="predicted"/>
<protein>
    <submittedName>
        <fullName evidence="1">Uncharacterized protein</fullName>
    </submittedName>
</protein>